<protein>
    <submittedName>
        <fullName evidence="1">Uncharacterized protein</fullName>
    </submittedName>
</protein>
<gene>
    <name evidence="1" type="ORF">CTI12_AA512640</name>
</gene>
<proteinExistence type="predicted"/>
<evidence type="ECO:0000313" key="2">
    <source>
        <dbReference type="Proteomes" id="UP000245207"/>
    </source>
</evidence>
<reference evidence="1 2" key="1">
    <citation type="journal article" date="2018" name="Mol. Plant">
        <title>The genome of Artemisia annua provides insight into the evolution of Asteraceae family and artemisinin biosynthesis.</title>
        <authorList>
            <person name="Shen Q."/>
            <person name="Zhang L."/>
            <person name="Liao Z."/>
            <person name="Wang S."/>
            <person name="Yan T."/>
            <person name="Shi P."/>
            <person name="Liu M."/>
            <person name="Fu X."/>
            <person name="Pan Q."/>
            <person name="Wang Y."/>
            <person name="Lv Z."/>
            <person name="Lu X."/>
            <person name="Zhang F."/>
            <person name="Jiang W."/>
            <person name="Ma Y."/>
            <person name="Chen M."/>
            <person name="Hao X."/>
            <person name="Li L."/>
            <person name="Tang Y."/>
            <person name="Lv G."/>
            <person name="Zhou Y."/>
            <person name="Sun X."/>
            <person name="Brodelius P.E."/>
            <person name="Rose J.K.C."/>
            <person name="Tang K."/>
        </authorList>
    </citation>
    <scope>NUCLEOTIDE SEQUENCE [LARGE SCALE GENOMIC DNA]</scope>
    <source>
        <strain evidence="2">cv. Huhao1</strain>
        <tissue evidence="1">Leaf</tissue>
    </source>
</reference>
<keyword evidence="2" id="KW-1185">Reference proteome</keyword>
<organism evidence="1 2">
    <name type="scientific">Artemisia annua</name>
    <name type="common">Sweet wormwood</name>
    <dbReference type="NCBI Taxonomy" id="35608"/>
    <lineage>
        <taxon>Eukaryota</taxon>
        <taxon>Viridiplantae</taxon>
        <taxon>Streptophyta</taxon>
        <taxon>Embryophyta</taxon>
        <taxon>Tracheophyta</taxon>
        <taxon>Spermatophyta</taxon>
        <taxon>Magnoliopsida</taxon>
        <taxon>eudicotyledons</taxon>
        <taxon>Gunneridae</taxon>
        <taxon>Pentapetalae</taxon>
        <taxon>asterids</taxon>
        <taxon>campanulids</taxon>
        <taxon>Asterales</taxon>
        <taxon>Asteraceae</taxon>
        <taxon>Asteroideae</taxon>
        <taxon>Anthemideae</taxon>
        <taxon>Artemisiinae</taxon>
        <taxon>Artemisia</taxon>
    </lineage>
</organism>
<dbReference type="Proteomes" id="UP000245207">
    <property type="component" value="Unassembled WGS sequence"/>
</dbReference>
<accession>A0A2U1LAQ5</accession>
<name>A0A2U1LAQ5_ARTAN</name>
<dbReference type="AlphaFoldDB" id="A0A2U1LAQ5"/>
<sequence>MNSNKNKKPGSEQTIQDGPINLHMNQDGPIIFQKLQRKALIQGISSCMLMLQKLIQVQTLLMQSKLLRRGLRFLDLQTRKLVRNLVSSLLK</sequence>
<comment type="caution">
    <text evidence="1">The sequence shown here is derived from an EMBL/GenBank/DDBJ whole genome shotgun (WGS) entry which is preliminary data.</text>
</comment>
<dbReference type="EMBL" id="PKPP01010463">
    <property type="protein sequence ID" value="PWA46066.1"/>
    <property type="molecule type" value="Genomic_DNA"/>
</dbReference>
<evidence type="ECO:0000313" key="1">
    <source>
        <dbReference type="EMBL" id="PWA46066.1"/>
    </source>
</evidence>